<keyword evidence="5 7" id="KW-0408">Iron</keyword>
<dbReference type="AlphaFoldDB" id="A0AAD9AA03"/>
<evidence type="ECO:0000313" key="11">
    <source>
        <dbReference type="Proteomes" id="UP001243330"/>
    </source>
</evidence>
<dbReference type="PANTHER" id="PTHR24305:SF232">
    <property type="entry name" value="P450, PUTATIVE (EUROFUNG)-RELATED"/>
    <property type="match status" value="1"/>
</dbReference>
<organism evidence="10 11">
    <name type="scientific">Colletotrichum chrysophilum</name>
    <dbReference type="NCBI Taxonomy" id="1836956"/>
    <lineage>
        <taxon>Eukaryota</taxon>
        <taxon>Fungi</taxon>
        <taxon>Dikarya</taxon>
        <taxon>Ascomycota</taxon>
        <taxon>Pezizomycotina</taxon>
        <taxon>Sordariomycetes</taxon>
        <taxon>Hypocreomycetidae</taxon>
        <taxon>Glomerellales</taxon>
        <taxon>Glomerellaceae</taxon>
        <taxon>Colletotrichum</taxon>
        <taxon>Colletotrichum gloeosporioides species complex</taxon>
    </lineage>
</organism>
<dbReference type="GO" id="GO:0016705">
    <property type="term" value="F:oxidoreductase activity, acting on paired donors, with incorporation or reduction of molecular oxygen"/>
    <property type="evidence" value="ECO:0007669"/>
    <property type="project" value="InterPro"/>
</dbReference>
<comment type="caution">
    <text evidence="10">The sequence shown here is derived from an EMBL/GenBank/DDBJ whole genome shotgun (WGS) entry which is preliminary data.</text>
</comment>
<evidence type="ECO:0008006" key="12">
    <source>
        <dbReference type="Google" id="ProtNLM"/>
    </source>
</evidence>
<evidence type="ECO:0000256" key="1">
    <source>
        <dbReference type="ARBA" id="ARBA00001971"/>
    </source>
</evidence>
<evidence type="ECO:0000256" key="7">
    <source>
        <dbReference type="PIRSR" id="PIRSR602403-1"/>
    </source>
</evidence>
<comment type="similarity">
    <text evidence="2 8">Belongs to the cytochrome P450 family.</text>
</comment>
<evidence type="ECO:0000256" key="4">
    <source>
        <dbReference type="ARBA" id="ARBA00022723"/>
    </source>
</evidence>
<protein>
    <recommendedName>
        <fullName evidence="12">Cytochrome P450</fullName>
    </recommendedName>
</protein>
<evidence type="ECO:0000256" key="8">
    <source>
        <dbReference type="RuleBase" id="RU000461"/>
    </source>
</evidence>
<dbReference type="PRINTS" id="PR00385">
    <property type="entry name" value="P450"/>
</dbReference>
<keyword evidence="4 7" id="KW-0479">Metal-binding</keyword>
<keyword evidence="11" id="KW-1185">Reference proteome</keyword>
<dbReference type="InterPro" id="IPR050121">
    <property type="entry name" value="Cytochrome_P450_monoxygenase"/>
</dbReference>
<comment type="cofactor">
    <cofactor evidence="1 7">
        <name>heme</name>
        <dbReference type="ChEBI" id="CHEBI:30413"/>
    </cofactor>
</comment>
<feature type="binding site" description="axial binding residue" evidence="7">
    <location>
        <position position="477"/>
    </location>
    <ligand>
        <name>heme</name>
        <dbReference type="ChEBI" id="CHEBI:30413"/>
    </ligand>
    <ligandPart>
        <name>Fe</name>
        <dbReference type="ChEBI" id="CHEBI:18248"/>
    </ligandPart>
</feature>
<dbReference type="InterPro" id="IPR002403">
    <property type="entry name" value="Cyt_P450_E_grp-IV"/>
</dbReference>
<dbReference type="GO" id="GO:0005506">
    <property type="term" value="F:iron ion binding"/>
    <property type="evidence" value="ECO:0007669"/>
    <property type="project" value="InterPro"/>
</dbReference>
<keyword evidence="9" id="KW-1133">Transmembrane helix</keyword>
<dbReference type="GO" id="GO:0004497">
    <property type="term" value="F:monooxygenase activity"/>
    <property type="evidence" value="ECO:0007669"/>
    <property type="project" value="UniProtKB-KW"/>
</dbReference>
<dbReference type="PRINTS" id="PR00465">
    <property type="entry name" value="EP450IV"/>
</dbReference>
<dbReference type="Proteomes" id="UP001243330">
    <property type="component" value="Unassembled WGS sequence"/>
</dbReference>
<evidence type="ECO:0000313" key="10">
    <source>
        <dbReference type="EMBL" id="KAK1844253.1"/>
    </source>
</evidence>
<dbReference type="SUPFAM" id="SSF48264">
    <property type="entry name" value="Cytochrome P450"/>
    <property type="match status" value="1"/>
</dbReference>
<dbReference type="InterPro" id="IPR036396">
    <property type="entry name" value="Cyt_P450_sf"/>
</dbReference>
<keyword evidence="9" id="KW-0812">Transmembrane</keyword>
<dbReference type="CDD" id="cd11060">
    <property type="entry name" value="CYP57A1-like"/>
    <property type="match status" value="1"/>
</dbReference>
<sequence length="531" mass="60637">MASPHTMSESLSQLQGKHIPDMISFSFLVFTAIVTYLLWGLYSYFLSPLRKFPGPRLAAWTRLWYLLQVKSGASHLVLKRLHEELGPIVRIAPNVLNINLPECIHTIYDRKGEWRKTEFYHGSSALVDGEIIFNLFSETDPERHKQERKQVAKHYSRRSISFLEPKMNDTIKLLCNQLDTQCIGSLGVEKNGFDLGAWILYYAWDVVGTVTFSQPFGYLKEGRDFDATLGIAKVAMEYFAAIGTVPSLDRLLAKNPIFPMGPPGFDNITRISVNHLRQRLQKVRSDLDSPGIQDFLDKFLETQKAATGSVNEAQVVSWLMINMIAGADTTASAIQSALYYSLKDPRIWERLTNEILQAGFNDETPSYDSARDLPYLKAVICEALRMSPGVCMIMERYVPKGGITLPSGGYIPEGYIVGMNPYVTNRNREIFGDKADDFCPERWLQDQNRGETQEAYEKRIKDMKSCDLTFGNGNRRCIGELMGLTQVYKVVFALITRYEMTLVDSERWSVKNFWFLQQEGLEVEIKKRTRR</sequence>
<dbReference type="Pfam" id="PF00067">
    <property type="entry name" value="p450"/>
    <property type="match status" value="1"/>
</dbReference>
<evidence type="ECO:0000256" key="2">
    <source>
        <dbReference type="ARBA" id="ARBA00010617"/>
    </source>
</evidence>
<dbReference type="GO" id="GO:0020037">
    <property type="term" value="F:heme binding"/>
    <property type="evidence" value="ECO:0007669"/>
    <property type="project" value="InterPro"/>
</dbReference>
<name>A0AAD9AA03_9PEZI</name>
<accession>A0AAD9AA03</accession>
<reference evidence="10" key="1">
    <citation type="submission" date="2023-01" db="EMBL/GenBank/DDBJ databases">
        <title>Colletotrichum chrysophilum M932 genome sequence.</title>
        <authorList>
            <person name="Baroncelli R."/>
        </authorList>
    </citation>
    <scope>NUCLEOTIDE SEQUENCE</scope>
    <source>
        <strain evidence="10">M932</strain>
    </source>
</reference>
<evidence type="ECO:0000256" key="9">
    <source>
        <dbReference type="SAM" id="Phobius"/>
    </source>
</evidence>
<feature type="transmembrane region" description="Helical" evidence="9">
    <location>
        <begin position="22"/>
        <end position="46"/>
    </location>
</feature>
<keyword evidence="9" id="KW-0472">Membrane</keyword>
<proteinExistence type="inferred from homology"/>
<dbReference type="EMBL" id="JAQOWY010000319">
    <property type="protein sequence ID" value="KAK1844253.1"/>
    <property type="molecule type" value="Genomic_DNA"/>
</dbReference>
<evidence type="ECO:0000256" key="5">
    <source>
        <dbReference type="ARBA" id="ARBA00023004"/>
    </source>
</evidence>
<dbReference type="PANTHER" id="PTHR24305">
    <property type="entry name" value="CYTOCHROME P450"/>
    <property type="match status" value="1"/>
</dbReference>
<keyword evidence="6 8" id="KW-0503">Monooxygenase</keyword>
<dbReference type="InterPro" id="IPR001128">
    <property type="entry name" value="Cyt_P450"/>
</dbReference>
<dbReference type="PROSITE" id="PS00086">
    <property type="entry name" value="CYTOCHROME_P450"/>
    <property type="match status" value="1"/>
</dbReference>
<dbReference type="Gene3D" id="1.10.630.10">
    <property type="entry name" value="Cytochrome P450"/>
    <property type="match status" value="1"/>
</dbReference>
<keyword evidence="8" id="KW-0560">Oxidoreductase</keyword>
<evidence type="ECO:0000256" key="6">
    <source>
        <dbReference type="ARBA" id="ARBA00023033"/>
    </source>
</evidence>
<keyword evidence="3 7" id="KW-0349">Heme</keyword>
<gene>
    <name evidence="10" type="ORF">CCHR01_13104</name>
</gene>
<dbReference type="InterPro" id="IPR017972">
    <property type="entry name" value="Cyt_P450_CS"/>
</dbReference>
<evidence type="ECO:0000256" key="3">
    <source>
        <dbReference type="ARBA" id="ARBA00022617"/>
    </source>
</evidence>